<evidence type="ECO:0000313" key="2">
    <source>
        <dbReference type="Proteomes" id="UP001066276"/>
    </source>
</evidence>
<protein>
    <submittedName>
        <fullName evidence="1">Uncharacterized protein</fullName>
    </submittedName>
</protein>
<keyword evidence="2" id="KW-1185">Reference proteome</keyword>
<sequence>MLNPGAPRQLLMVGRTEADLQGLLCRHRPPHWKLTPSFSVAWSQQPQALEMGACLCPVVTPQYATLQWHHQEHACSCPRGPQTQFTLDSLRKNELNGSQQ</sequence>
<proteinExistence type="predicted"/>
<comment type="caution">
    <text evidence="1">The sequence shown here is derived from an EMBL/GenBank/DDBJ whole genome shotgun (WGS) entry which is preliminary data.</text>
</comment>
<name>A0AAV7UNM4_PLEWA</name>
<gene>
    <name evidence="1" type="ORF">NDU88_007176</name>
</gene>
<dbReference type="Proteomes" id="UP001066276">
    <property type="component" value="Chromosome 3_1"/>
</dbReference>
<reference evidence="1" key="1">
    <citation type="journal article" date="2022" name="bioRxiv">
        <title>Sequencing and chromosome-scale assembly of the giantPleurodeles waltlgenome.</title>
        <authorList>
            <person name="Brown T."/>
            <person name="Elewa A."/>
            <person name="Iarovenko S."/>
            <person name="Subramanian E."/>
            <person name="Araus A.J."/>
            <person name="Petzold A."/>
            <person name="Susuki M."/>
            <person name="Suzuki K.-i.T."/>
            <person name="Hayashi T."/>
            <person name="Toyoda A."/>
            <person name="Oliveira C."/>
            <person name="Osipova E."/>
            <person name="Leigh N.D."/>
            <person name="Simon A."/>
            <person name="Yun M.H."/>
        </authorList>
    </citation>
    <scope>NUCLEOTIDE SEQUENCE</scope>
    <source>
        <strain evidence="1">20211129_DDA</strain>
        <tissue evidence="1">Liver</tissue>
    </source>
</reference>
<evidence type="ECO:0000313" key="1">
    <source>
        <dbReference type="EMBL" id="KAJ1190438.1"/>
    </source>
</evidence>
<accession>A0AAV7UNM4</accession>
<organism evidence="1 2">
    <name type="scientific">Pleurodeles waltl</name>
    <name type="common">Iberian ribbed newt</name>
    <dbReference type="NCBI Taxonomy" id="8319"/>
    <lineage>
        <taxon>Eukaryota</taxon>
        <taxon>Metazoa</taxon>
        <taxon>Chordata</taxon>
        <taxon>Craniata</taxon>
        <taxon>Vertebrata</taxon>
        <taxon>Euteleostomi</taxon>
        <taxon>Amphibia</taxon>
        <taxon>Batrachia</taxon>
        <taxon>Caudata</taxon>
        <taxon>Salamandroidea</taxon>
        <taxon>Salamandridae</taxon>
        <taxon>Pleurodelinae</taxon>
        <taxon>Pleurodeles</taxon>
    </lineage>
</organism>
<dbReference type="AlphaFoldDB" id="A0AAV7UNM4"/>
<dbReference type="EMBL" id="JANPWB010000005">
    <property type="protein sequence ID" value="KAJ1190438.1"/>
    <property type="molecule type" value="Genomic_DNA"/>
</dbReference>